<evidence type="ECO:0000313" key="4">
    <source>
        <dbReference type="EMBL" id="KAJ7354429.1"/>
    </source>
</evidence>
<protein>
    <submittedName>
        <fullName evidence="4">Peptidase C14, caspase domain-containing protein</fullName>
    </submittedName>
</protein>
<gene>
    <name evidence="4" type="ORF">DFH08DRAFT_854823</name>
</gene>
<dbReference type="PANTHER" id="PTHR48104:SF30">
    <property type="entry name" value="METACASPASE-1"/>
    <property type="match status" value="1"/>
</dbReference>
<dbReference type="PANTHER" id="PTHR48104">
    <property type="entry name" value="METACASPASE-4"/>
    <property type="match status" value="1"/>
</dbReference>
<feature type="region of interest" description="Disordered" evidence="2">
    <location>
        <begin position="472"/>
        <end position="499"/>
    </location>
</feature>
<keyword evidence="5" id="KW-1185">Reference proteome</keyword>
<evidence type="ECO:0000256" key="1">
    <source>
        <dbReference type="ARBA" id="ARBA00009005"/>
    </source>
</evidence>
<dbReference type="GO" id="GO:0005737">
    <property type="term" value="C:cytoplasm"/>
    <property type="evidence" value="ECO:0007669"/>
    <property type="project" value="TreeGrafter"/>
</dbReference>
<accession>A0AAD7ACP7</accession>
<comment type="similarity">
    <text evidence="1">Belongs to the peptidase C14B family.</text>
</comment>
<dbReference type="InterPro" id="IPR050452">
    <property type="entry name" value="Metacaspase"/>
</dbReference>
<evidence type="ECO:0000256" key="2">
    <source>
        <dbReference type="SAM" id="MobiDB-lite"/>
    </source>
</evidence>
<dbReference type="GO" id="GO:0006508">
    <property type="term" value="P:proteolysis"/>
    <property type="evidence" value="ECO:0007669"/>
    <property type="project" value="InterPro"/>
</dbReference>
<feature type="compositionally biased region" description="Polar residues" evidence="2">
    <location>
        <begin position="231"/>
        <end position="242"/>
    </location>
</feature>
<organism evidence="4 5">
    <name type="scientific">Mycena albidolilacea</name>
    <dbReference type="NCBI Taxonomy" id="1033008"/>
    <lineage>
        <taxon>Eukaryota</taxon>
        <taxon>Fungi</taxon>
        <taxon>Dikarya</taxon>
        <taxon>Basidiomycota</taxon>
        <taxon>Agaricomycotina</taxon>
        <taxon>Agaricomycetes</taxon>
        <taxon>Agaricomycetidae</taxon>
        <taxon>Agaricales</taxon>
        <taxon>Marasmiineae</taxon>
        <taxon>Mycenaceae</taxon>
        <taxon>Mycena</taxon>
    </lineage>
</organism>
<dbReference type="InterPro" id="IPR011600">
    <property type="entry name" value="Pept_C14_caspase"/>
</dbReference>
<dbReference type="Pfam" id="PF00656">
    <property type="entry name" value="Peptidase_C14"/>
    <property type="match status" value="1"/>
</dbReference>
<dbReference type="Proteomes" id="UP001218218">
    <property type="component" value="Unassembled WGS sequence"/>
</dbReference>
<proteinExistence type="inferred from homology"/>
<dbReference type="EMBL" id="JARIHO010000010">
    <property type="protein sequence ID" value="KAJ7354429.1"/>
    <property type="molecule type" value="Genomic_DNA"/>
</dbReference>
<feature type="domain" description="Peptidase C14 caspase" evidence="3">
    <location>
        <begin position="43"/>
        <end position="459"/>
    </location>
</feature>
<evidence type="ECO:0000259" key="3">
    <source>
        <dbReference type="Pfam" id="PF00656"/>
    </source>
</evidence>
<sequence>MDLGQGGQEDAQTRMLSVAEQTETEPHECALSALSAPLECTGKKRALLVGISKSAAEGYSELKGAHGDVDKIHRLLLEVYHYEPSAITILVDDGIEGHVQPTRRNILAAISELVKDVKAGDKLCFYYAGHSTQRPNKRSNSEEDGLDECMISLDGELIVDNELHDTLVRPLPAGSRLVAILDTCNSGSLLDLKHYRCNRVPVPWVWRGKRDSEEIRNVNVRRGARLVTLSQSTGSALQTHNTPARAPTRRSVISVMCEPPTSSAPSSRSSTGIGSPVRTGTGPSPKPGPLARLRTASKAPLARLHTLSLSIPSADKNKDQDENKEILTPSDAGHVLPPHGKMSWILSDEDARQCQSPVGQFPCNGWCRRIDGRSTVMEERDDVKADVISLASCKDSQKAWESDDGESMALRPSMLVGILRENPEQSLQDVLLRISHATHSLAVTRHTRSKAYKKQRAWLDVRIKQLVRGNQDKGYDTSDFQNPELSSPRPLDMNRPWRM</sequence>
<dbReference type="AlphaFoldDB" id="A0AAD7ACP7"/>
<reference evidence="4" key="1">
    <citation type="submission" date="2023-03" db="EMBL/GenBank/DDBJ databases">
        <title>Massive genome expansion in bonnet fungi (Mycena s.s.) driven by repeated elements and novel gene families across ecological guilds.</title>
        <authorList>
            <consortium name="Lawrence Berkeley National Laboratory"/>
            <person name="Harder C.B."/>
            <person name="Miyauchi S."/>
            <person name="Viragh M."/>
            <person name="Kuo A."/>
            <person name="Thoen E."/>
            <person name="Andreopoulos B."/>
            <person name="Lu D."/>
            <person name="Skrede I."/>
            <person name="Drula E."/>
            <person name="Henrissat B."/>
            <person name="Morin E."/>
            <person name="Kohler A."/>
            <person name="Barry K."/>
            <person name="LaButti K."/>
            <person name="Morin E."/>
            <person name="Salamov A."/>
            <person name="Lipzen A."/>
            <person name="Mereny Z."/>
            <person name="Hegedus B."/>
            <person name="Baldrian P."/>
            <person name="Stursova M."/>
            <person name="Weitz H."/>
            <person name="Taylor A."/>
            <person name="Grigoriev I.V."/>
            <person name="Nagy L.G."/>
            <person name="Martin F."/>
            <person name="Kauserud H."/>
        </authorList>
    </citation>
    <scope>NUCLEOTIDE SEQUENCE</scope>
    <source>
        <strain evidence="4">CBHHK002</strain>
    </source>
</reference>
<name>A0AAD7ACP7_9AGAR</name>
<comment type="caution">
    <text evidence="4">The sequence shown here is derived from an EMBL/GenBank/DDBJ whole genome shotgun (WGS) entry which is preliminary data.</text>
</comment>
<dbReference type="GO" id="GO:0004197">
    <property type="term" value="F:cysteine-type endopeptidase activity"/>
    <property type="evidence" value="ECO:0007669"/>
    <property type="project" value="InterPro"/>
</dbReference>
<feature type="region of interest" description="Disordered" evidence="2">
    <location>
        <begin position="231"/>
        <end position="292"/>
    </location>
</feature>
<dbReference type="Gene3D" id="3.40.50.12660">
    <property type="match status" value="2"/>
</dbReference>
<feature type="compositionally biased region" description="Low complexity" evidence="2">
    <location>
        <begin position="259"/>
        <end position="276"/>
    </location>
</feature>
<evidence type="ECO:0000313" key="5">
    <source>
        <dbReference type="Proteomes" id="UP001218218"/>
    </source>
</evidence>